<dbReference type="Proteomes" id="UP000219167">
    <property type="component" value="Unassembled WGS sequence"/>
</dbReference>
<organism evidence="1 2">
    <name type="scientific">Rhizobium subbaraonis</name>
    <dbReference type="NCBI Taxonomy" id="908946"/>
    <lineage>
        <taxon>Bacteria</taxon>
        <taxon>Pseudomonadati</taxon>
        <taxon>Pseudomonadota</taxon>
        <taxon>Alphaproteobacteria</taxon>
        <taxon>Hyphomicrobiales</taxon>
        <taxon>Rhizobiaceae</taxon>
        <taxon>Rhizobium/Agrobacterium group</taxon>
        <taxon>Rhizobium</taxon>
    </lineage>
</organism>
<dbReference type="OrthoDB" id="7877408at2"/>
<sequence>MTNEQKIARLACCVPFCRRTRHNREGYSEWICAVHWPLVSKTLKRRRMRLDRRYRRLFGSNPFWAYKGGSPERLEAVKLDRLRGKAWDACKRQAIERAAGI</sequence>
<accession>A0A285U9R7</accession>
<name>A0A285U9R7_9HYPH</name>
<dbReference type="RefSeq" id="WP_097137407.1">
    <property type="nucleotide sequence ID" value="NZ_OBQD01000003.1"/>
</dbReference>
<proteinExistence type="predicted"/>
<protein>
    <submittedName>
        <fullName evidence="1">Uncharacterized protein</fullName>
    </submittedName>
</protein>
<reference evidence="1 2" key="1">
    <citation type="submission" date="2017-08" db="EMBL/GenBank/DDBJ databases">
        <authorList>
            <person name="de Groot N.N."/>
        </authorList>
    </citation>
    <scope>NUCLEOTIDE SEQUENCE [LARGE SCALE GENOMIC DNA]</scope>
    <source>
        <strain evidence="1 2">JC85</strain>
    </source>
</reference>
<keyword evidence="2" id="KW-1185">Reference proteome</keyword>
<gene>
    <name evidence="1" type="ORF">SAMN05892877_103385</name>
</gene>
<evidence type="ECO:0000313" key="2">
    <source>
        <dbReference type="Proteomes" id="UP000219167"/>
    </source>
</evidence>
<dbReference type="EMBL" id="OBQD01000003">
    <property type="protein sequence ID" value="SOC37041.1"/>
    <property type="molecule type" value="Genomic_DNA"/>
</dbReference>
<dbReference type="AlphaFoldDB" id="A0A285U9R7"/>
<evidence type="ECO:0000313" key="1">
    <source>
        <dbReference type="EMBL" id="SOC37041.1"/>
    </source>
</evidence>